<dbReference type="CDD" id="cd06587">
    <property type="entry name" value="VOC"/>
    <property type="match status" value="1"/>
</dbReference>
<dbReference type="AlphaFoldDB" id="E7GRJ4"/>
<dbReference type="RefSeq" id="WP_003503094.1">
    <property type="nucleotide sequence ID" value="NZ_GL834315.1"/>
</dbReference>
<dbReference type="EMBL" id="ADLQ01000078">
    <property type="protein sequence ID" value="EGA92650.1"/>
    <property type="molecule type" value="Genomic_DNA"/>
</dbReference>
<dbReference type="eggNOG" id="COG0346">
    <property type="taxonomic scope" value="Bacteria"/>
</dbReference>
<dbReference type="Proteomes" id="UP000002970">
    <property type="component" value="Unassembled WGS sequence"/>
</dbReference>
<proteinExistence type="predicted"/>
<evidence type="ECO:0000313" key="3">
    <source>
        <dbReference type="Proteomes" id="UP000002970"/>
    </source>
</evidence>
<feature type="domain" description="Glyoxalase/fosfomycin resistance/dioxygenase" evidence="1">
    <location>
        <begin position="12"/>
        <end position="120"/>
    </location>
</feature>
<organism evidence="2 3">
    <name type="scientific">Clostridium symbiosum (strain WAL-14163)</name>
    <dbReference type="NCBI Taxonomy" id="742740"/>
    <lineage>
        <taxon>Bacteria</taxon>
        <taxon>Bacillati</taxon>
        <taxon>Bacillota</taxon>
        <taxon>Clostridia</taxon>
        <taxon>Lachnospirales</taxon>
        <taxon>Lachnospiraceae</taxon>
        <taxon>Otoolea</taxon>
    </lineage>
</organism>
<comment type="caution">
    <text evidence="2">The sequence shown here is derived from an EMBL/GenBank/DDBJ whole genome shotgun (WGS) entry which is preliminary data.</text>
</comment>
<dbReference type="Gene3D" id="3.10.180.10">
    <property type="entry name" value="2,3-Dihydroxybiphenyl 1,2-Dioxygenase, domain 1"/>
    <property type="match status" value="1"/>
</dbReference>
<dbReference type="InterPro" id="IPR029068">
    <property type="entry name" value="Glyas_Bleomycin-R_OHBP_Dase"/>
</dbReference>
<dbReference type="SUPFAM" id="SSF54593">
    <property type="entry name" value="Glyoxalase/Bleomycin resistance protein/Dihydroxybiphenyl dioxygenase"/>
    <property type="match status" value="1"/>
</dbReference>
<dbReference type="InterPro" id="IPR004360">
    <property type="entry name" value="Glyas_Fos-R_dOase_dom"/>
</dbReference>
<evidence type="ECO:0000259" key="1">
    <source>
        <dbReference type="Pfam" id="PF00903"/>
    </source>
</evidence>
<dbReference type="HOGENOM" id="CLU_141587_0_1_9"/>
<sequence length="132" mass="14643">MANLQLTSNITFLYFNDLEAAKPFFEEVLGLEKAYDPGWAAVYRLRDKAFLGAVDNHSGSIQVTSTDSVLISLTVDNIEEVHKSLKGSRGVEGLSEIKQVKDLALKSFFFTGPEGYHFEVEQFTSGALSELF</sequence>
<reference evidence="2 3" key="1">
    <citation type="submission" date="2010-12" db="EMBL/GenBank/DDBJ databases">
        <title>The Genome Sequence of Clostridium symbiosum strain WAL-14163.</title>
        <authorList>
            <person name="Earl A."/>
            <person name="Ward D."/>
            <person name="Feldgarden M."/>
            <person name="Gevers D."/>
            <person name="Finegold S.M."/>
            <person name="Summanen P.H."/>
            <person name="Molitoris D.R."/>
            <person name="Vaisanen M.L."/>
            <person name="Daigneault M."/>
            <person name="Young S.K."/>
            <person name="Zeng Q."/>
            <person name="Gargeya S."/>
            <person name="Fitzgerald M."/>
            <person name="Haas B."/>
            <person name="Abouelleil A."/>
            <person name="Alvarado L."/>
            <person name="Arachchi H.M."/>
            <person name="Berlin A."/>
            <person name="Brown A."/>
            <person name="Chapman S.B."/>
            <person name="Chen Z."/>
            <person name="Dunbar C."/>
            <person name="Freedman E."/>
            <person name="Gearin G."/>
            <person name="Gellesch M."/>
            <person name="Goldberg J."/>
            <person name="Griggs A."/>
            <person name="Gujja S."/>
            <person name="Heilman E."/>
            <person name="Heiman D."/>
            <person name="Howarth C."/>
            <person name="Larson L."/>
            <person name="Lui A."/>
            <person name="MacDonald P.J.P."/>
            <person name="Mehta T."/>
            <person name="Montmayeur A."/>
            <person name="Murphy C."/>
            <person name="Neiman D."/>
            <person name="Pearson M."/>
            <person name="Priest M."/>
            <person name="Roberts A."/>
            <person name="Saif S."/>
            <person name="Shea T."/>
            <person name="Shenoy N."/>
            <person name="Sisk P."/>
            <person name="Stolte C."/>
            <person name="Sykes S."/>
            <person name="White J."/>
            <person name="Yandava C."/>
            <person name="Nusbaum C."/>
            <person name="Birren B."/>
        </authorList>
    </citation>
    <scope>NUCLEOTIDE SEQUENCE [LARGE SCALE GENOMIC DNA]</scope>
    <source>
        <strain evidence="2 3">WAL-14163</strain>
    </source>
</reference>
<keyword evidence="3" id="KW-1185">Reference proteome</keyword>
<gene>
    <name evidence="2" type="ORF">HMPREF9474_03539</name>
</gene>
<dbReference type="GeneID" id="57968614"/>
<dbReference type="Pfam" id="PF00903">
    <property type="entry name" value="Glyoxalase"/>
    <property type="match status" value="1"/>
</dbReference>
<evidence type="ECO:0000313" key="2">
    <source>
        <dbReference type="EMBL" id="EGA92650.1"/>
    </source>
</evidence>
<dbReference type="STRING" id="1512.GCA_900049235_03821"/>
<name>E7GRJ4_CLOS6</name>
<accession>E7GRJ4</accession>
<protein>
    <recommendedName>
        <fullName evidence="1">Glyoxalase/fosfomycin resistance/dioxygenase domain-containing protein</fullName>
    </recommendedName>
</protein>